<feature type="region of interest" description="Disordered" evidence="1">
    <location>
        <begin position="35"/>
        <end position="81"/>
    </location>
</feature>
<dbReference type="EMBL" id="AP018448">
    <property type="protein sequence ID" value="BBC38727.1"/>
    <property type="molecule type" value="Genomic_DNA"/>
</dbReference>
<reference evidence="2 3" key="1">
    <citation type="journal article" date="2010" name="ChemBioChem">
        <title>Cloning and characterization of the biosynthetic gene cluster of 16-membered macrolide antibiotic FD-891: involvement of a dual functional cytochrome P450 monooxygenase catalyzing epoxidation and hydroxylation.</title>
        <authorList>
            <person name="Kudo F."/>
            <person name="Motegi A."/>
            <person name="Mizoue K."/>
            <person name="Eguchi T."/>
        </authorList>
    </citation>
    <scope>NUCLEOTIDE SEQUENCE [LARGE SCALE GENOMIC DNA]</scope>
    <source>
        <strain evidence="2 3">A-8890</strain>
    </source>
</reference>
<sequence length="111" mass="11326">MVATLFAVATRGPVPHAAVGQADDGVSVSDGCVSDVSNRRVPPPGGVREQEVAPARGVPSGARSGSRGVETDPHSAGEGEVILSTPTDCACARGRPLVTSVNSPQRRRPCR</sequence>
<evidence type="ECO:0008006" key="4">
    <source>
        <dbReference type="Google" id="ProtNLM"/>
    </source>
</evidence>
<dbReference type="Proteomes" id="UP001321542">
    <property type="component" value="Chromosome"/>
</dbReference>
<name>A0ABM7FLF0_9ACTN</name>
<evidence type="ECO:0000256" key="1">
    <source>
        <dbReference type="SAM" id="MobiDB-lite"/>
    </source>
</evidence>
<accession>A0ABM7FLF0</accession>
<protein>
    <recommendedName>
        <fullName evidence="4">Secreted protein</fullName>
    </recommendedName>
</protein>
<proteinExistence type="predicted"/>
<organism evidence="2 3">
    <name type="scientific">Streptomyces graminofaciens</name>
    <dbReference type="NCBI Taxonomy" id="68212"/>
    <lineage>
        <taxon>Bacteria</taxon>
        <taxon>Bacillati</taxon>
        <taxon>Actinomycetota</taxon>
        <taxon>Actinomycetes</taxon>
        <taxon>Kitasatosporales</taxon>
        <taxon>Streptomycetaceae</taxon>
        <taxon>Streptomyces</taxon>
    </lineage>
</organism>
<keyword evidence="3" id="KW-1185">Reference proteome</keyword>
<reference evidence="2 3" key="2">
    <citation type="journal article" date="2023" name="ChemBioChem">
        <title>Acyltransferase Domain Exchange between Two Independent Type I Polyketide Synthases in the Same Producer Strain of Macrolide Antibiotics.</title>
        <authorList>
            <person name="Kudo F."/>
            <person name="Kishikawa K."/>
            <person name="Tsuboi K."/>
            <person name="Kido T."/>
            <person name="Usui T."/>
            <person name="Hashimoto J."/>
            <person name="Shin-Ya K."/>
            <person name="Miyanaga A."/>
            <person name="Eguchi T."/>
        </authorList>
    </citation>
    <scope>NUCLEOTIDE SEQUENCE [LARGE SCALE GENOMIC DNA]</scope>
    <source>
        <strain evidence="2 3">A-8890</strain>
    </source>
</reference>
<evidence type="ECO:0000313" key="2">
    <source>
        <dbReference type="EMBL" id="BBC38727.1"/>
    </source>
</evidence>
<gene>
    <name evidence="2" type="ORF">SGFS_100210</name>
</gene>
<evidence type="ECO:0000313" key="3">
    <source>
        <dbReference type="Proteomes" id="UP001321542"/>
    </source>
</evidence>